<accession>A0A328Q7A7</accession>
<dbReference type="Proteomes" id="UP000248557">
    <property type="component" value="Unassembled WGS sequence"/>
</dbReference>
<keyword evidence="1" id="KW-0472">Membrane</keyword>
<feature type="transmembrane region" description="Helical" evidence="1">
    <location>
        <begin position="7"/>
        <end position="29"/>
    </location>
</feature>
<dbReference type="RefSeq" id="WP_011407148.1">
    <property type="nucleotide sequence ID" value="NZ_CATZXA010000048.1"/>
</dbReference>
<dbReference type="OMA" id="TGYRENQ"/>
<proteinExistence type="predicted"/>
<reference evidence="2 3" key="1">
    <citation type="submission" date="2017-05" db="EMBL/GenBank/DDBJ databases">
        <title>Host range expansion of the Methanosphaera genus to humans and monogastric animals involves recent and extensive reduction in genome content.</title>
        <authorList>
            <person name="Hoedt E.C."/>
            <person name="Volmer J.G."/>
            <person name="Parks D.H."/>
            <person name="Rosewarne C.P."/>
            <person name="Denman S.E."/>
            <person name="Mcsweeney C.S."/>
            <person name="O Cuiv P."/>
            <person name="Hugenholtz P."/>
            <person name="Tyson G.W."/>
            <person name="Morrison M."/>
        </authorList>
    </citation>
    <scope>NUCLEOTIDE SEQUENCE [LARGE SCALE GENOMIC DNA]</scope>
    <source>
        <strain evidence="2 3">PA5</strain>
    </source>
</reference>
<dbReference type="EMBL" id="NGJK01000096">
    <property type="protein sequence ID" value="RAP02358.1"/>
    <property type="molecule type" value="Genomic_DNA"/>
</dbReference>
<name>A0A328Q7A7_9EURY</name>
<comment type="caution">
    <text evidence="2">The sequence shown here is derived from an EMBL/GenBank/DDBJ whole genome shotgun (WGS) entry which is preliminary data.</text>
</comment>
<keyword evidence="1" id="KW-0812">Transmembrane</keyword>
<protein>
    <recommendedName>
        <fullName evidence="4">Adhesin domain-containing protein</fullName>
    </recommendedName>
</protein>
<evidence type="ECO:0008006" key="4">
    <source>
        <dbReference type="Google" id="ProtNLM"/>
    </source>
</evidence>
<evidence type="ECO:0000313" key="3">
    <source>
        <dbReference type="Proteomes" id="UP000248557"/>
    </source>
</evidence>
<gene>
    <name evidence="2" type="ORF">CA615_07940</name>
</gene>
<sequence length="211" mass="22550">MSKILKILLFVVGIFIFFEIGLFASYTLISSGHVDPVELVSVQINEASDFIGSFTGEKNLKDQNTLNITNNENVALVLNNLTNLSVNLNSVTAKVSSDDTGNQTVTITALASKDVQVSSGGAIIIAPEQTYSITATAIGEVYSSGKVKINTTSISLKESIVLYDQSNNKTSGKNITNISQYIADKNSNNTTGVYNNTTAVQNTNNLSRARA</sequence>
<dbReference type="AlphaFoldDB" id="A0A328Q7A7"/>
<keyword evidence="1" id="KW-1133">Transmembrane helix</keyword>
<evidence type="ECO:0000256" key="1">
    <source>
        <dbReference type="SAM" id="Phobius"/>
    </source>
</evidence>
<evidence type="ECO:0000313" key="2">
    <source>
        <dbReference type="EMBL" id="RAP02358.1"/>
    </source>
</evidence>
<dbReference type="GeneID" id="3855809"/>
<organism evidence="2 3">
    <name type="scientific">Methanosphaera stadtmanae</name>
    <dbReference type="NCBI Taxonomy" id="2317"/>
    <lineage>
        <taxon>Archaea</taxon>
        <taxon>Methanobacteriati</taxon>
        <taxon>Methanobacteriota</taxon>
        <taxon>Methanomada group</taxon>
        <taxon>Methanobacteria</taxon>
        <taxon>Methanobacteriales</taxon>
        <taxon>Methanobacteriaceae</taxon>
        <taxon>Methanosphaera</taxon>
    </lineage>
</organism>